<dbReference type="SUPFAM" id="SSF52540">
    <property type="entry name" value="P-loop containing nucleoside triphosphate hydrolases"/>
    <property type="match status" value="2"/>
</dbReference>
<name>A0ABT1PNI1_9ACTN</name>
<dbReference type="Pfam" id="PF13604">
    <property type="entry name" value="AAA_30"/>
    <property type="match status" value="1"/>
</dbReference>
<feature type="compositionally biased region" description="Low complexity" evidence="2">
    <location>
        <begin position="1515"/>
        <end position="1527"/>
    </location>
</feature>
<proteinExistence type="predicted"/>
<keyword evidence="5" id="KW-1185">Reference proteome</keyword>
<dbReference type="Proteomes" id="UP001206206">
    <property type="component" value="Unassembled WGS sequence"/>
</dbReference>
<dbReference type="InterPro" id="IPR027417">
    <property type="entry name" value="P-loop_NTPase"/>
</dbReference>
<feature type="region of interest" description="Disordered" evidence="2">
    <location>
        <begin position="1483"/>
        <end position="1620"/>
    </location>
</feature>
<comment type="caution">
    <text evidence="4">The sequence shown here is derived from an EMBL/GenBank/DDBJ whole genome shotgun (WGS) entry which is preliminary data.</text>
</comment>
<keyword evidence="1" id="KW-0175">Coiled coil</keyword>
<dbReference type="EMBL" id="JANFNH010000049">
    <property type="protein sequence ID" value="MCQ4045808.1"/>
    <property type="molecule type" value="Genomic_DNA"/>
</dbReference>
<feature type="compositionally biased region" description="Basic and acidic residues" evidence="2">
    <location>
        <begin position="1483"/>
        <end position="1505"/>
    </location>
</feature>
<gene>
    <name evidence="4" type="ORF">NON19_28180</name>
</gene>
<evidence type="ECO:0000313" key="4">
    <source>
        <dbReference type="EMBL" id="MCQ4045808.1"/>
    </source>
</evidence>
<organism evidence="4 5">
    <name type="scientific">Streptantibioticus rubrisoli</name>
    <dbReference type="NCBI Taxonomy" id="1387313"/>
    <lineage>
        <taxon>Bacteria</taxon>
        <taxon>Bacillati</taxon>
        <taxon>Actinomycetota</taxon>
        <taxon>Actinomycetes</taxon>
        <taxon>Kitasatosporales</taxon>
        <taxon>Streptomycetaceae</taxon>
        <taxon>Streptantibioticus</taxon>
    </lineage>
</organism>
<feature type="coiled-coil region" evidence="1">
    <location>
        <begin position="1385"/>
        <end position="1412"/>
    </location>
</feature>
<dbReference type="Gene3D" id="2.30.30.940">
    <property type="match status" value="1"/>
</dbReference>
<dbReference type="Pfam" id="PF08751">
    <property type="entry name" value="TrwC"/>
    <property type="match status" value="1"/>
</dbReference>
<feature type="region of interest" description="Disordered" evidence="2">
    <location>
        <begin position="1439"/>
        <end position="1460"/>
    </location>
</feature>
<sequence length="1620" mass="180476">MLSISTGSDPGYLTKEVGQGREHYYLRSIDEAGEPPGYWTGDGAAELGLSGEVSNDVMTDLYTDFIDPRKRDEMYAKLAEITADPESEEYKQAEAKIRKEARLGTAPKTYEKAFEKRFAAAVEKAQERAAGDLTPEQIKSIELSVRKEAPSATLYYDLTFSAPKSWSVYHASLQVKAAQAREAGDVEAAEKFAKQAEQVWDCWKTGVQAGIEHMQEEAGYSRAGHHGAKVGGRTSGRFVEAPEFTAAAFAQHTSRNDDPQLHVHVAVLNKVKTVDIDPVTGQERVVWRALDGQGLFRHKQAAGHLAERVAEQELERTLGVRVQMRPDGKAREIVGISPELRDEFSSRRTAIKETVAELAKAYEERHGVAPTPYVLARMSEDVTLDQRQAKKHDALSRERLLDRWEASSKSRLRESLADVPEQVALESALHERYRPAGEFDPARIQRRAIAAVQEQKATWTRPDLIVELNRQLPDTLGGLDRHQVRDLLNTLADEALNPTTDNGVVRTTAPHIVEIPAELQRKDGSFIYEPAQNTTNRYATEDHLRVEERLREFAGLSGAPAVPRQLVEDVIERRGLTGKQAEFVRQAATSGRQVDLLIGPAGAGKSYTLAALCEVWEQHNNGQVLGLASGQRAADVLAEEGISNVANISKLLKANAAMAAGREVDDAELYRIRPGQLVIVDEAGMTNTPDMKRVADLVEASGAKMIMSGDHGQLSAVGAGGMFAQLAEDLPGVHTLEEVRRFRDTDAWGNKTVRQWEADASLQLRQGDSEALAAYQAHGRLRGGSAEAMTERAYQGWIADHLAGRNPLLIASTNEQAADLSMRARADLVRAGLVEEDGVVLRTGDRYQVETRAGRGDLIQLRKNDRNITGENDRFAVNRLTAKVTGIGDDGSLMVQLEDGGRMYLPAAYVKTNVELAYCSTVHGAQGRTVGVCHSLVDEQTTRESLYVALTRGEGGNYAYVITHGKPGDGIKPEEAPHHLASLDQALQRTELEQTATQSVRDELERREHLAVMEPVWSGVKDQQAEARFGSTLLDALGPEEYERLSSEEAYASLMRLARHVEEQGHDAEDLLRRTATSRELDSADSHSSVLYWRLERAYNLAERDIVLAEESEQRAAVAEQTERVETVLTAAYTAPLQPDQPEAAQHAMAMQLVDLGQAMTTEDQDQEVAEAVAEAHTAPPVHPHQEEALQQAMAMQYLPVAHAGQDVEVRQRQADEREARMEALDSYTARTPEIDGDLGRFMGEWAHEMDQRVERLGQRVAEQQPEWAMDRLGPVPEDPTQRAEWERCAGRIERYREAHGYDNEHDAIGQAPPQGAVEARADWERARRALGVPEQQADITRASDESLRQSIERYEREEEWAPQYVADDLEKASLAHRDYGDQAVQLELRAKEMAEQEAAEHEERVTDAVYNAQTAHGYTYEQEHLNQVMAMQQAHTLQAEIDPSERQKEIEGRAETSRDIAETMRERAEQLHEIHETREQWYAETQQAREESEYARIELERRTPEPQIEEPDAPDSTATTPAAQDPYELEQAMEQARRAQEILAERAREREQAAQREPEHAEDADRERRDTAYEAEYARIGHDLAAAEHDVEPAASSPAPPAPEPEPVPEPAPEPEIEM</sequence>
<evidence type="ECO:0000259" key="3">
    <source>
        <dbReference type="Pfam" id="PF08751"/>
    </source>
</evidence>
<dbReference type="SUPFAM" id="SSF55464">
    <property type="entry name" value="Origin of replication-binding domain, RBD-like"/>
    <property type="match status" value="1"/>
</dbReference>
<dbReference type="NCBIfam" id="NF041492">
    <property type="entry name" value="MobF"/>
    <property type="match status" value="1"/>
</dbReference>
<accession>A0ABT1PNI1</accession>
<protein>
    <submittedName>
        <fullName evidence="4">AAA family ATPase</fullName>
    </submittedName>
</protein>
<evidence type="ECO:0000256" key="2">
    <source>
        <dbReference type="SAM" id="MobiDB-lite"/>
    </source>
</evidence>
<feature type="compositionally biased region" description="Pro residues" evidence="2">
    <location>
        <begin position="1599"/>
        <end position="1613"/>
    </location>
</feature>
<feature type="domain" description="TrwC relaxase" evidence="3">
    <location>
        <begin position="11"/>
        <end position="408"/>
    </location>
</feature>
<feature type="compositionally biased region" description="Basic and acidic residues" evidence="2">
    <location>
        <begin position="1444"/>
        <end position="1460"/>
    </location>
</feature>
<evidence type="ECO:0000313" key="5">
    <source>
        <dbReference type="Proteomes" id="UP001206206"/>
    </source>
</evidence>
<feature type="compositionally biased region" description="Basic and acidic residues" evidence="2">
    <location>
        <begin position="1536"/>
        <end position="1593"/>
    </location>
</feature>
<dbReference type="InterPro" id="IPR014862">
    <property type="entry name" value="TrwC"/>
</dbReference>
<dbReference type="RefSeq" id="WP_255931960.1">
    <property type="nucleotide sequence ID" value="NZ_JANFNH010000049.1"/>
</dbReference>
<dbReference type="CDD" id="cd18809">
    <property type="entry name" value="SF1_C_RecD"/>
    <property type="match status" value="1"/>
</dbReference>
<evidence type="ECO:0000256" key="1">
    <source>
        <dbReference type="SAM" id="Coils"/>
    </source>
</evidence>
<reference evidence="4 5" key="1">
    <citation type="submission" date="2022-06" db="EMBL/GenBank/DDBJ databases">
        <title>Draft genome sequence of type strain Streptomyces rubrisoli DSM 42083.</title>
        <authorList>
            <person name="Duangmal K."/>
            <person name="Klaysubun C."/>
        </authorList>
    </citation>
    <scope>NUCLEOTIDE SEQUENCE [LARGE SCALE GENOMIC DNA]</scope>
    <source>
        <strain evidence="4 5">DSM 42083</strain>
    </source>
</reference>
<dbReference type="Gene3D" id="3.40.50.300">
    <property type="entry name" value="P-loop containing nucleotide triphosphate hydrolases"/>
    <property type="match status" value="2"/>
</dbReference>